<reference evidence="11 12" key="1">
    <citation type="submission" date="2024-07" db="EMBL/GenBank/DDBJ databases">
        <authorList>
            <person name="Thanompreechachai J."/>
            <person name="Duangmal K."/>
        </authorList>
    </citation>
    <scope>NUCLEOTIDE SEQUENCE [LARGE SCALE GENOMIC DNA]</scope>
    <source>
        <strain evidence="11 12">TBRC 1896</strain>
    </source>
</reference>
<keyword evidence="12" id="KW-1185">Reference proteome</keyword>
<dbReference type="RefSeq" id="WP_370717979.1">
    <property type="nucleotide sequence ID" value="NZ_JBGGTQ010000003.1"/>
</dbReference>
<evidence type="ECO:0000313" key="12">
    <source>
        <dbReference type="Proteomes" id="UP001566476"/>
    </source>
</evidence>
<feature type="transmembrane region" description="Helical" evidence="9">
    <location>
        <begin position="20"/>
        <end position="40"/>
    </location>
</feature>
<dbReference type="Proteomes" id="UP001566476">
    <property type="component" value="Unassembled WGS sequence"/>
</dbReference>
<dbReference type="PANTHER" id="PTHR11537">
    <property type="entry name" value="VOLTAGE-GATED POTASSIUM CHANNEL"/>
    <property type="match status" value="1"/>
</dbReference>
<dbReference type="PANTHER" id="PTHR11537:SF254">
    <property type="entry name" value="POTASSIUM VOLTAGE-GATED CHANNEL PROTEIN SHAB"/>
    <property type="match status" value="1"/>
</dbReference>
<protein>
    <submittedName>
        <fullName evidence="11">Potassium channel family protein</fullName>
    </submittedName>
</protein>
<evidence type="ECO:0000256" key="5">
    <source>
        <dbReference type="ARBA" id="ARBA00023065"/>
    </source>
</evidence>
<dbReference type="EMBL" id="JBGGTQ010000003">
    <property type="protein sequence ID" value="MEZ0491924.1"/>
    <property type="molecule type" value="Genomic_DNA"/>
</dbReference>
<evidence type="ECO:0000256" key="6">
    <source>
        <dbReference type="ARBA" id="ARBA00023136"/>
    </source>
</evidence>
<organism evidence="11 12">
    <name type="scientific">Kineococcus mangrovi</name>
    <dbReference type="NCBI Taxonomy" id="1660183"/>
    <lineage>
        <taxon>Bacteria</taxon>
        <taxon>Bacillati</taxon>
        <taxon>Actinomycetota</taxon>
        <taxon>Actinomycetes</taxon>
        <taxon>Kineosporiales</taxon>
        <taxon>Kineosporiaceae</taxon>
        <taxon>Kineococcus</taxon>
    </lineage>
</organism>
<dbReference type="InterPro" id="IPR028325">
    <property type="entry name" value="VG_K_chnl"/>
</dbReference>
<keyword evidence="2" id="KW-0813">Transport</keyword>
<accession>A0ABV4HZT7</accession>
<dbReference type="PRINTS" id="PR00169">
    <property type="entry name" value="KCHANNEL"/>
</dbReference>
<evidence type="ECO:0000256" key="9">
    <source>
        <dbReference type="SAM" id="Phobius"/>
    </source>
</evidence>
<keyword evidence="6 9" id="KW-0472">Membrane</keyword>
<evidence type="ECO:0000256" key="1">
    <source>
        <dbReference type="ARBA" id="ARBA00004141"/>
    </source>
</evidence>
<dbReference type="Gene3D" id="1.10.287.70">
    <property type="match status" value="1"/>
</dbReference>
<comment type="subcellular location">
    <subcellularLocation>
        <location evidence="1">Membrane</location>
        <topology evidence="1">Multi-pass membrane protein</topology>
    </subcellularLocation>
</comment>
<dbReference type="SUPFAM" id="SSF81324">
    <property type="entry name" value="Voltage-gated potassium channels"/>
    <property type="match status" value="1"/>
</dbReference>
<keyword evidence="7 11" id="KW-0407">Ion channel</keyword>
<gene>
    <name evidence="11" type="ORF">AB2L28_06695</name>
</gene>
<comment type="caution">
    <text evidence="11">The sequence shown here is derived from an EMBL/GenBank/DDBJ whole genome shotgun (WGS) entry which is preliminary data.</text>
</comment>
<dbReference type="Gene3D" id="1.20.120.350">
    <property type="entry name" value="Voltage-gated potassium channels. Chain C"/>
    <property type="match status" value="1"/>
</dbReference>
<dbReference type="InterPro" id="IPR027359">
    <property type="entry name" value="Volt_channel_dom_sf"/>
</dbReference>
<feature type="transmembrane region" description="Helical" evidence="9">
    <location>
        <begin position="186"/>
        <end position="211"/>
    </location>
</feature>
<sequence>MPQPDALTADRGSRPGDAELPGHVLVVAAALWLVAYALPVLAPGLPPAARTACALVSVAVWVLFGVDYAWRLFRAPHRLRFAWTHPLDLALLVLPALGPLRLLRVLTVLRILNRSSGASLRGRVGLYVGSATVLVGFCAALAVLDAERGAPGANITTFADASWWVVTTITTVGYGDFHPVTSTGRLVAVGLMLAGIALLGIVTASLASWLIDRVSDGQQESAAATRADVEALAREVRQLRAELRARDASAGSAPPAPDE</sequence>
<evidence type="ECO:0000256" key="4">
    <source>
        <dbReference type="ARBA" id="ARBA00022989"/>
    </source>
</evidence>
<feature type="transmembrane region" description="Helical" evidence="9">
    <location>
        <begin position="52"/>
        <end position="70"/>
    </location>
</feature>
<dbReference type="Gene3D" id="1.20.5.110">
    <property type="match status" value="1"/>
</dbReference>
<feature type="transmembrane region" description="Helical" evidence="9">
    <location>
        <begin position="124"/>
        <end position="144"/>
    </location>
</feature>
<dbReference type="InterPro" id="IPR013099">
    <property type="entry name" value="K_chnl_dom"/>
</dbReference>
<keyword evidence="3 9" id="KW-0812">Transmembrane</keyword>
<feature type="transmembrane region" description="Helical" evidence="9">
    <location>
        <begin position="90"/>
        <end position="112"/>
    </location>
</feature>
<keyword evidence="8" id="KW-0175">Coiled coil</keyword>
<feature type="coiled-coil region" evidence="8">
    <location>
        <begin position="222"/>
        <end position="249"/>
    </location>
</feature>
<dbReference type="GO" id="GO:0034220">
    <property type="term" value="P:monoatomic ion transmembrane transport"/>
    <property type="evidence" value="ECO:0007669"/>
    <property type="project" value="UniProtKB-KW"/>
</dbReference>
<evidence type="ECO:0000259" key="10">
    <source>
        <dbReference type="Pfam" id="PF07885"/>
    </source>
</evidence>
<evidence type="ECO:0000313" key="11">
    <source>
        <dbReference type="EMBL" id="MEZ0491924.1"/>
    </source>
</evidence>
<evidence type="ECO:0000256" key="7">
    <source>
        <dbReference type="ARBA" id="ARBA00023303"/>
    </source>
</evidence>
<proteinExistence type="predicted"/>
<keyword evidence="4 9" id="KW-1133">Transmembrane helix</keyword>
<evidence type="ECO:0000256" key="2">
    <source>
        <dbReference type="ARBA" id="ARBA00022448"/>
    </source>
</evidence>
<evidence type="ECO:0000256" key="3">
    <source>
        <dbReference type="ARBA" id="ARBA00022692"/>
    </source>
</evidence>
<feature type="domain" description="Potassium channel" evidence="10">
    <location>
        <begin position="144"/>
        <end position="211"/>
    </location>
</feature>
<keyword evidence="5" id="KW-0406">Ion transport</keyword>
<name>A0ABV4HZT7_9ACTN</name>
<evidence type="ECO:0000256" key="8">
    <source>
        <dbReference type="SAM" id="Coils"/>
    </source>
</evidence>
<dbReference type="Pfam" id="PF07885">
    <property type="entry name" value="Ion_trans_2"/>
    <property type="match status" value="1"/>
</dbReference>